<dbReference type="AlphaFoldDB" id="A0AAV4WZP7"/>
<dbReference type="InterPro" id="IPR040457">
    <property type="entry name" value="GCP_C"/>
</dbReference>
<dbReference type="EMBL" id="BPLR01016877">
    <property type="protein sequence ID" value="GIY87049.1"/>
    <property type="molecule type" value="Genomic_DNA"/>
</dbReference>
<dbReference type="GO" id="GO:0000930">
    <property type="term" value="C:gamma-tubulin complex"/>
    <property type="evidence" value="ECO:0007669"/>
    <property type="project" value="TreeGrafter"/>
</dbReference>
<dbReference type="Pfam" id="PF04130">
    <property type="entry name" value="GCP_C_terminal"/>
    <property type="match status" value="1"/>
</dbReference>
<dbReference type="Gene3D" id="1.20.120.1900">
    <property type="entry name" value="Gamma-tubulin complex, C-terminal domain"/>
    <property type="match status" value="1"/>
</dbReference>
<evidence type="ECO:0000256" key="3">
    <source>
        <dbReference type="ARBA" id="ARBA00022490"/>
    </source>
</evidence>
<feature type="domain" description="Gamma tubulin complex component protein N-terminal" evidence="7">
    <location>
        <begin position="242"/>
        <end position="544"/>
    </location>
</feature>
<evidence type="ECO:0000259" key="7">
    <source>
        <dbReference type="Pfam" id="PF17681"/>
    </source>
</evidence>
<dbReference type="GO" id="GO:0031122">
    <property type="term" value="P:cytoplasmic microtubule organization"/>
    <property type="evidence" value="ECO:0007669"/>
    <property type="project" value="TreeGrafter"/>
</dbReference>
<keyword evidence="4" id="KW-0493">Microtubule</keyword>
<keyword evidence="9" id="KW-1185">Reference proteome</keyword>
<dbReference type="GO" id="GO:0005874">
    <property type="term" value="C:microtubule"/>
    <property type="evidence" value="ECO:0007669"/>
    <property type="project" value="UniProtKB-KW"/>
</dbReference>
<evidence type="ECO:0000256" key="4">
    <source>
        <dbReference type="ARBA" id="ARBA00022701"/>
    </source>
</evidence>
<evidence type="ECO:0000256" key="2">
    <source>
        <dbReference type="ARBA" id="ARBA00010337"/>
    </source>
</evidence>
<accession>A0AAV4WZP7</accession>
<evidence type="ECO:0000256" key="1">
    <source>
        <dbReference type="ARBA" id="ARBA00004245"/>
    </source>
</evidence>
<dbReference type="GO" id="GO:0051011">
    <property type="term" value="F:microtubule minus-end binding"/>
    <property type="evidence" value="ECO:0007669"/>
    <property type="project" value="TreeGrafter"/>
</dbReference>
<dbReference type="PANTHER" id="PTHR19302">
    <property type="entry name" value="GAMMA TUBULIN COMPLEX PROTEIN"/>
    <property type="match status" value="1"/>
</dbReference>
<keyword evidence="3" id="KW-0963">Cytoplasm</keyword>
<dbReference type="GO" id="GO:0051225">
    <property type="term" value="P:spindle assembly"/>
    <property type="evidence" value="ECO:0007669"/>
    <property type="project" value="TreeGrafter"/>
</dbReference>
<gene>
    <name evidence="8" type="primary">tubgcp3</name>
    <name evidence="8" type="ORF">CEXT_174371</name>
</gene>
<keyword evidence="5" id="KW-0206">Cytoskeleton</keyword>
<reference evidence="8 9" key="1">
    <citation type="submission" date="2021-06" db="EMBL/GenBank/DDBJ databases">
        <title>Caerostris extrusa draft genome.</title>
        <authorList>
            <person name="Kono N."/>
            <person name="Arakawa K."/>
        </authorList>
    </citation>
    <scope>NUCLEOTIDE SEQUENCE [LARGE SCALE GENOMIC DNA]</scope>
</reference>
<dbReference type="Pfam" id="PF17681">
    <property type="entry name" value="GCP_N_terminal"/>
    <property type="match status" value="1"/>
</dbReference>
<dbReference type="InterPro" id="IPR041470">
    <property type="entry name" value="GCP_N"/>
</dbReference>
<proteinExistence type="inferred from homology"/>
<sequence length="918" mass="105563">MSSHSSNSLSSAELVQNLVTLISKKKAEAVKSEYRSALQVLNCSFSNYDCDEFTVCEKIKKKFMQENRVKDAFTFVELQRKLQTSEVLKNRGSVLHFLYCLFGSDRGNTNLGQTGVTFSKLESLDAELALNSHDVINKQINKSLSSTVDLGDFFIKTQNRDTLLDANFSKYSNKSGGCKDNLESFQTRVTRVASIFSANSEKHLSQPNLKYDPSSAKALVTRSDESNLGSLCYNLPSIRPLLRDILYAFQGIKGNVIQWTPDTSKVTTNFVKFNVDLPNPVKRLTLRFLELGWMYQKINEYCESQSKIQSPGLLVQSFVAALKSKLVDYYKLIAELEALLVQETTLEHLYTASNSLTLHRLSVWIFEPHTELKILASVVDACNHKKGGAIASVLYSHLQHGDSFVRTLIQNLLRDVTRPLFKMLSNWIYCGELDDAYGEFFVASNTTSDDVNLWQEKYSLNKAMIPSFISMEQARKILCTGKAINFLRQVCQDNTFARDEDRRIKALELLSTESLFSQEKDANFENILEKNYLKTSKSVLQVLHNNYNLMDHLMAMRNYFLLGQGDFIRHLMDLLEADLSKPGKNLYIHNLTGILESAIRATNAQFHNPEVLQRLDVRLLEVCLEDTGWDVFSLDYHVDGPIGTIITNHCMHAYYRLFHTLWKAKRMEYILSKISHSRSSYLKFQAQIPEVTPVLYQCHIILAQMIHFVQQIQYYMAFEVMECCWADLLLKIASAKDLDQVIAAHENFLDTLLTRSLLDPESFSLYKQLDGIYSLIVNFDKTQDAFWKEVRIAVEKLNEMKELIETKTSKNCWGITESQKIEYMKPIESLRNAIIPKTKAELRIASTQYGDVVQKFLITLNDQDDPNLRFLSFRLDFNEHFKNKNSRLQTSLTYQNRQNLLNEMDLKEIISKFTFMFI</sequence>
<dbReference type="GO" id="GO:0051321">
    <property type="term" value="P:meiotic cell cycle"/>
    <property type="evidence" value="ECO:0007669"/>
    <property type="project" value="TreeGrafter"/>
</dbReference>
<dbReference type="GO" id="GO:0007020">
    <property type="term" value="P:microtubule nucleation"/>
    <property type="evidence" value="ECO:0007669"/>
    <property type="project" value="InterPro"/>
</dbReference>
<evidence type="ECO:0000313" key="8">
    <source>
        <dbReference type="EMBL" id="GIY87049.1"/>
    </source>
</evidence>
<dbReference type="InterPro" id="IPR042241">
    <property type="entry name" value="GCP_C_sf"/>
</dbReference>
<evidence type="ECO:0000313" key="9">
    <source>
        <dbReference type="Proteomes" id="UP001054945"/>
    </source>
</evidence>
<evidence type="ECO:0000259" key="6">
    <source>
        <dbReference type="Pfam" id="PF04130"/>
    </source>
</evidence>
<protein>
    <submittedName>
        <fullName evidence="8">Gamma-tubulin complex component 3 homolog</fullName>
    </submittedName>
</protein>
<dbReference type="GO" id="GO:0000278">
    <property type="term" value="P:mitotic cell cycle"/>
    <property type="evidence" value="ECO:0007669"/>
    <property type="project" value="TreeGrafter"/>
</dbReference>
<feature type="domain" description="Gamma tubulin complex component C-terminal" evidence="6">
    <location>
        <begin position="549"/>
        <end position="881"/>
    </location>
</feature>
<comment type="caution">
    <text evidence="8">The sequence shown here is derived from an EMBL/GenBank/DDBJ whole genome shotgun (WGS) entry which is preliminary data.</text>
</comment>
<dbReference type="GO" id="GO:0043015">
    <property type="term" value="F:gamma-tubulin binding"/>
    <property type="evidence" value="ECO:0007669"/>
    <property type="project" value="InterPro"/>
</dbReference>
<comment type="subcellular location">
    <subcellularLocation>
        <location evidence="1">Cytoplasm</location>
        <location evidence="1">Cytoskeleton</location>
    </subcellularLocation>
</comment>
<dbReference type="Proteomes" id="UP001054945">
    <property type="component" value="Unassembled WGS sequence"/>
</dbReference>
<organism evidence="8 9">
    <name type="scientific">Caerostris extrusa</name>
    <name type="common">Bark spider</name>
    <name type="synonym">Caerostris bankana</name>
    <dbReference type="NCBI Taxonomy" id="172846"/>
    <lineage>
        <taxon>Eukaryota</taxon>
        <taxon>Metazoa</taxon>
        <taxon>Ecdysozoa</taxon>
        <taxon>Arthropoda</taxon>
        <taxon>Chelicerata</taxon>
        <taxon>Arachnida</taxon>
        <taxon>Araneae</taxon>
        <taxon>Araneomorphae</taxon>
        <taxon>Entelegynae</taxon>
        <taxon>Araneoidea</taxon>
        <taxon>Araneidae</taxon>
        <taxon>Caerostris</taxon>
    </lineage>
</organism>
<dbReference type="InterPro" id="IPR007259">
    <property type="entry name" value="GCP"/>
</dbReference>
<dbReference type="PANTHER" id="PTHR19302:SF14">
    <property type="entry name" value="GAMMA-TUBULIN COMPLEX COMPONENT 3"/>
    <property type="match status" value="1"/>
</dbReference>
<name>A0AAV4WZP7_CAEEX</name>
<dbReference type="GO" id="GO:0000922">
    <property type="term" value="C:spindle pole"/>
    <property type="evidence" value="ECO:0007669"/>
    <property type="project" value="InterPro"/>
</dbReference>
<evidence type="ECO:0000256" key="5">
    <source>
        <dbReference type="ARBA" id="ARBA00023212"/>
    </source>
</evidence>
<comment type="similarity">
    <text evidence="2">Belongs to the TUBGCP family.</text>
</comment>